<dbReference type="RefSeq" id="WP_194214092.1">
    <property type="nucleotide sequence ID" value="NZ_CP061205.1"/>
</dbReference>
<evidence type="ECO:0000256" key="3">
    <source>
        <dbReference type="ARBA" id="ARBA00022801"/>
    </source>
</evidence>
<dbReference type="Pfam" id="PF08239">
    <property type="entry name" value="SH3_3"/>
    <property type="match status" value="1"/>
</dbReference>
<feature type="domain" description="NlpC/P60" evidence="5">
    <location>
        <begin position="155"/>
        <end position="274"/>
    </location>
</feature>
<evidence type="ECO:0000313" key="7">
    <source>
        <dbReference type="Proteomes" id="UP001595444"/>
    </source>
</evidence>
<comment type="caution">
    <text evidence="6">The sequence shown here is derived from an EMBL/GenBank/DDBJ whole genome shotgun (WGS) entry which is preliminary data.</text>
</comment>
<dbReference type="InterPro" id="IPR003646">
    <property type="entry name" value="SH3-like_bac-type"/>
</dbReference>
<dbReference type="Gene3D" id="3.90.1720.10">
    <property type="entry name" value="endopeptidase domain like (from Nostoc punctiforme)"/>
    <property type="match status" value="1"/>
</dbReference>
<evidence type="ECO:0000256" key="4">
    <source>
        <dbReference type="ARBA" id="ARBA00022807"/>
    </source>
</evidence>
<evidence type="ECO:0000313" key="6">
    <source>
        <dbReference type="EMBL" id="MFC3052226.1"/>
    </source>
</evidence>
<accession>A0ABV7D5U5</accession>
<dbReference type="InterPro" id="IPR038765">
    <property type="entry name" value="Papain-like_cys_pep_sf"/>
</dbReference>
<protein>
    <submittedName>
        <fullName evidence="6">NlpC/P60 family protein</fullName>
    </submittedName>
</protein>
<dbReference type="Gene3D" id="2.30.30.40">
    <property type="entry name" value="SH3 Domains"/>
    <property type="match status" value="1"/>
</dbReference>
<comment type="similarity">
    <text evidence="1">Belongs to the peptidase C40 family.</text>
</comment>
<dbReference type="InterPro" id="IPR000064">
    <property type="entry name" value="NLP_P60_dom"/>
</dbReference>
<dbReference type="EMBL" id="JBHRSL010000010">
    <property type="protein sequence ID" value="MFC3052226.1"/>
    <property type="molecule type" value="Genomic_DNA"/>
</dbReference>
<dbReference type="PANTHER" id="PTHR47359">
    <property type="entry name" value="PEPTIDOGLYCAN DL-ENDOPEPTIDASE CWLO"/>
    <property type="match status" value="1"/>
</dbReference>
<keyword evidence="3" id="KW-0378">Hydrolase</keyword>
<evidence type="ECO:0000256" key="1">
    <source>
        <dbReference type="ARBA" id="ARBA00007074"/>
    </source>
</evidence>
<keyword evidence="2" id="KW-0645">Protease</keyword>
<evidence type="ECO:0000256" key="2">
    <source>
        <dbReference type="ARBA" id="ARBA00022670"/>
    </source>
</evidence>
<sequence>MNEKDFGLPPLYDPQSEIAQQNNLMDAQVITAQVSVPTAPLHETPDTDSQALTYVLLGEPLYCTETKGSWQKVVSIIDGYSGWIDTAFVNTAPTAPTHRIIVPLSHIYTLAHLKSQPLNILPMGAFVTVAGQPENGFMPLLGGGWVFAKHLYPIGTEAIDPLAAAESFIATPYLWGGRSYMGIDCSGLVQIALAASGKRIHRDSGPQFRSLGRPLSKDEAPARGDLAFFPGHVGWMIDGIHLLHANATHMAVTIDTVADVTSWVAAQTDKPPFSGYKRLSE</sequence>
<evidence type="ECO:0000259" key="5">
    <source>
        <dbReference type="PROSITE" id="PS51935"/>
    </source>
</evidence>
<dbReference type="InterPro" id="IPR051794">
    <property type="entry name" value="PG_Endopeptidase_C40"/>
</dbReference>
<name>A0ABV7D5U5_9PROT</name>
<proteinExistence type="inferred from homology"/>
<keyword evidence="7" id="KW-1185">Reference proteome</keyword>
<dbReference type="PANTHER" id="PTHR47359:SF3">
    <property type="entry name" value="NLP_P60 DOMAIN-CONTAINING PROTEIN-RELATED"/>
    <property type="match status" value="1"/>
</dbReference>
<gene>
    <name evidence="6" type="ORF">ACFOKA_09950</name>
</gene>
<dbReference type="Proteomes" id="UP001595444">
    <property type="component" value="Unassembled WGS sequence"/>
</dbReference>
<keyword evidence="4" id="KW-0788">Thiol protease</keyword>
<dbReference type="PROSITE" id="PS51935">
    <property type="entry name" value="NLPC_P60"/>
    <property type="match status" value="1"/>
</dbReference>
<dbReference type="SUPFAM" id="SSF54001">
    <property type="entry name" value="Cysteine proteinases"/>
    <property type="match status" value="1"/>
</dbReference>
<dbReference type="Pfam" id="PF00877">
    <property type="entry name" value="NLPC_P60"/>
    <property type="match status" value="1"/>
</dbReference>
<reference evidence="7" key="1">
    <citation type="journal article" date="2019" name="Int. J. Syst. Evol. Microbiol.">
        <title>The Global Catalogue of Microorganisms (GCM) 10K type strain sequencing project: providing services to taxonomists for standard genome sequencing and annotation.</title>
        <authorList>
            <consortium name="The Broad Institute Genomics Platform"/>
            <consortium name="The Broad Institute Genome Sequencing Center for Infectious Disease"/>
            <person name="Wu L."/>
            <person name="Ma J."/>
        </authorList>
    </citation>
    <scope>NUCLEOTIDE SEQUENCE [LARGE SCALE GENOMIC DNA]</scope>
    <source>
        <strain evidence="7">KCTC 62164</strain>
    </source>
</reference>
<organism evidence="6 7">
    <name type="scientific">Kordiimonas pumila</name>
    <dbReference type="NCBI Taxonomy" id="2161677"/>
    <lineage>
        <taxon>Bacteria</taxon>
        <taxon>Pseudomonadati</taxon>
        <taxon>Pseudomonadota</taxon>
        <taxon>Alphaproteobacteria</taxon>
        <taxon>Kordiimonadales</taxon>
        <taxon>Kordiimonadaceae</taxon>
        <taxon>Kordiimonas</taxon>
    </lineage>
</organism>